<comment type="caution">
    <text evidence="3">The sequence shown here is derived from an EMBL/GenBank/DDBJ whole genome shotgun (WGS) entry which is preliminary data.</text>
</comment>
<evidence type="ECO:0000313" key="4">
    <source>
        <dbReference type="Proteomes" id="UP001610818"/>
    </source>
</evidence>
<evidence type="ECO:0000256" key="2">
    <source>
        <dbReference type="SAM" id="SignalP"/>
    </source>
</evidence>
<keyword evidence="4" id="KW-1185">Reference proteome</keyword>
<keyword evidence="2" id="KW-0732">Signal</keyword>
<proteinExistence type="predicted"/>
<evidence type="ECO:0000313" key="3">
    <source>
        <dbReference type="EMBL" id="MFH8547697.1"/>
    </source>
</evidence>
<feature type="compositionally biased region" description="Basic and acidic residues" evidence="1">
    <location>
        <begin position="29"/>
        <end position="39"/>
    </location>
</feature>
<evidence type="ECO:0008006" key="5">
    <source>
        <dbReference type="Google" id="ProtNLM"/>
    </source>
</evidence>
<dbReference type="PROSITE" id="PS51257">
    <property type="entry name" value="PROKAR_LIPOPROTEIN"/>
    <property type="match status" value="1"/>
</dbReference>
<dbReference type="Proteomes" id="UP001610818">
    <property type="component" value="Unassembled WGS sequence"/>
</dbReference>
<accession>A0ABW7QSE4</accession>
<dbReference type="EMBL" id="JBIRGQ010000004">
    <property type="protein sequence ID" value="MFH8547697.1"/>
    <property type="molecule type" value="Genomic_DNA"/>
</dbReference>
<sequence>MNRRPIRLLTAAITASAALLLTACGSGGGDKDSSDKIEGAGDGGSKASASADPSNGSGKAGRPTIKLPSSFKMEFVGWTNSDPKLQAILDDGKEALRADHAAIIEGDPDASYVKFYNNPTSEASSKKWIKGFVDKDLTLTGEARISKPQVRINSTGSGILFYCMDESKGFTKNLKTKEVEGTPKDQSPRVQYQTRLDRTKDGVWKTSSSTTKRGGC</sequence>
<feature type="chain" id="PRO_5045930976" description="Lipoprotein" evidence="2">
    <location>
        <begin position="18"/>
        <end position="216"/>
    </location>
</feature>
<organism evidence="3 4">
    <name type="scientific">Streptomyces longisporoflavus</name>
    <dbReference type="NCBI Taxonomy" id="28044"/>
    <lineage>
        <taxon>Bacteria</taxon>
        <taxon>Bacillati</taxon>
        <taxon>Actinomycetota</taxon>
        <taxon>Actinomycetes</taxon>
        <taxon>Kitasatosporales</taxon>
        <taxon>Streptomycetaceae</taxon>
        <taxon>Streptomyces</taxon>
    </lineage>
</organism>
<feature type="compositionally biased region" description="Basic and acidic residues" evidence="1">
    <location>
        <begin position="177"/>
        <end position="187"/>
    </location>
</feature>
<name>A0ABW7QSE4_9ACTN</name>
<feature type="region of interest" description="Disordered" evidence="1">
    <location>
        <begin position="177"/>
        <end position="216"/>
    </location>
</feature>
<evidence type="ECO:0000256" key="1">
    <source>
        <dbReference type="SAM" id="MobiDB-lite"/>
    </source>
</evidence>
<reference evidence="3 4" key="1">
    <citation type="submission" date="2024-10" db="EMBL/GenBank/DDBJ databases">
        <title>The Natural Products Discovery Center: Release of the First 8490 Sequenced Strains for Exploring Actinobacteria Biosynthetic Diversity.</title>
        <authorList>
            <person name="Kalkreuter E."/>
            <person name="Kautsar S.A."/>
            <person name="Yang D."/>
            <person name="Bader C.D."/>
            <person name="Teijaro C.N."/>
            <person name="Fluegel L."/>
            <person name="Davis C.M."/>
            <person name="Simpson J.R."/>
            <person name="Lauterbach L."/>
            <person name="Steele A.D."/>
            <person name="Gui C."/>
            <person name="Meng S."/>
            <person name="Li G."/>
            <person name="Viehrig K."/>
            <person name="Ye F."/>
            <person name="Su P."/>
            <person name="Kiefer A.F."/>
            <person name="Nichols A."/>
            <person name="Cepeda A.J."/>
            <person name="Yan W."/>
            <person name="Fan B."/>
            <person name="Jiang Y."/>
            <person name="Adhikari A."/>
            <person name="Zheng C.-J."/>
            <person name="Schuster L."/>
            <person name="Cowan T.M."/>
            <person name="Smanski M.J."/>
            <person name="Chevrette M.G."/>
            <person name="De Carvalho L.P.S."/>
            <person name="Shen B."/>
        </authorList>
    </citation>
    <scope>NUCLEOTIDE SEQUENCE [LARGE SCALE GENOMIC DNA]</scope>
    <source>
        <strain evidence="3 4">NPDC017990</strain>
    </source>
</reference>
<feature type="compositionally biased region" description="Low complexity" evidence="1">
    <location>
        <begin position="45"/>
        <end position="54"/>
    </location>
</feature>
<feature type="signal peptide" evidence="2">
    <location>
        <begin position="1"/>
        <end position="17"/>
    </location>
</feature>
<protein>
    <recommendedName>
        <fullName evidence="5">Lipoprotein</fullName>
    </recommendedName>
</protein>
<dbReference type="RefSeq" id="WP_397713976.1">
    <property type="nucleotide sequence ID" value="NZ_JBIRGN010000004.1"/>
</dbReference>
<gene>
    <name evidence="3" type="ORF">ACH4F9_22085</name>
</gene>
<feature type="region of interest" description="Disordered" evidence="1">
    <location>
        <begin position="26"/>
        <end position="65"/>
    </location>
</feature>
<feature type="compositionally biased region" description="Polar residues" evidence="1">
    <location>
        <begin position="205"/>
        <end position="216"/>
    </location>
</feature>